<sequence>MTIPSANSPGAVLYLATWLPRELHTQFSAWCDDHHREQLALPGYQRARRFEWVNGRHIDDPPQYLTMYDLDSLEALASDAYLEHTRSSPGLPDFLRGNIRVERRNCVVVASLPALWWPPSPTPLLDLFQLTSEESATELRDGIKHVTDPIAEGFTLRVIDSDNDNPLVLVDHGDTATEMINTLTGASGALHSAWRCCFDEFA</sequence>
<name>A0A6J7KJZ1_9ZZZZ</name>
<evidence type="ECO:0000313" key="3">
    <source>
        <dbReference type="EMBL" id="CAB4596123.1"/>
    </source>
</evidence>
<accession>A0A6J7KJZ1</accession>
<dbReference type="AlphaFoldDB" id="A0A6J7KJZ1"/>
<gene>
    <name evidence="3" type="ORF">UFOPK1762_01631</name>
    <name evidence="1" type="ORF">UFOPK3331_01890</name>
    <name evidence="4" type="ORF">UFOPK3785_01187</name>
    <name evidence="2" type="ORF">UFOPK4201_02192</name>
    <name evidence="5" type="ORF">UFOPK4371_01376</name>
</gene>
<evidence type="ECO:0000313" key="5">
    <source>
        <dbReference type="EMBL" id="CAB5078164.1"/>
    </source>
</evidence>
<protein>
    <submittedName>
        <fullName evidence="4">Unannotated protein</fullName>
    </submittedName>
</protein>
<dbReference type="EMBL" id="CAFBNJ010000061">
    <property type="protein sequence ID" value="CAB4956598.1"/>
    <property type="molecule type" value="Genomic_DNA"/>
</dbReference>
<evidence type="ECO:0000313" key="1">
    <source>
        <dbReference type="EMBL" id="CAB4346524.1"/>
    </source>
</evidence>
<reference evidence="4" key="1">
    <citation type="submission" date="2020-05" db="EMBL/GenBank/DDBJ databases">
        <authorList>
            <person name="Chiriac C."/>
            <person name="Salcher M."/>
            <person name="Ghai R."/>
            <person name="Kavagutti S V."/>
        </authorList>
    </citation>
    <scope>NUCLEOTIDE SEQUENCE</scope>
</reference>
<organism evidence="4">
    <name type="scientific">freshwater metagenome</name>
    <dbReference type="NCBI Taxonomy" id="449393"/>
    <lineage>
        <taxon>unclassified sequences</taxon>
        <taxon>metagenomes</taxon>
        <taxon>ecological metagenomes</taxon>
    </lineage>
</organism>
<proteinExistence type="predicted"/>
<evidence type="ECO:0000313" key="4">
    <source>
        <dbReference type="EMBL" id="CAB4956598.1"/>
    </source>
</evidence>
<evidence type="ECO:0000313" key="2">
    <source>
        <dbReference type="EMBL" id="CAB4373134.1"/>
    </source>
</evidence>
<dbReference type="EMBL" id="CAEZTY010000085">
    <property type="protein sequence ID" value="CAB4596123.1"/>
    <property type="molecule type" value="Genomic_DNA"/>
</dbReference>
<dbReference type="EMBL" id="CAESAL010000112">
    <property type="protein sequence ID" value="CAB4346524.1"/>
    <property type="molecule type" value="Genomic_DNA"/>
</dbReference>
<dbReference type="EMBL" id="CAEUNJ010000174">
    <property type="protein sequence ID" value="CAB4373134.1"/>
    <property type="molecule type" value="Genomic_DNA"/>
</dbReference>
<dbReference type="EMBL" id="CAFBRD010000087">
    <property type="protein sequence ID" value="CAB5078164.1"/>
    <property type="molecule type" value="Genomic_DNA"/>
</dbReference>